<dbReference type="EMBL" id="JAINUF010000020">
    <property type="protein sequence ID" value="KAJ8335961.1"/>
    <property type="molecule type" value="Genomic_DNA"/>
</dbReference>
<dbReference type="AlphaFoldDB" id="A0A9Q1EC03"/>
<evidence type="ECO:0000313" key="3">
    <source>
        <dbReference type="Proteomes" id="UP001152622"/>
    </source>
</evidence>
<reference evidence="2" key="1">
    <citation type="journal article" date="2023" name="Science">
        <title>Genome structures resolve the early diversification of teleost fishes.</title>
        <authorList>
            <person name="Parey E."/>
            <person name="Louis A."/>
            <person name="Montfort J."/>
            <person name="Bouchez O."/>
            <person name="Roques C."/>
            <person name="Iampietro C."/>
            <person name="Lluch J."/>
            <person name="Castinel A."/>
            <person name="Donnadieu C."/>
            <person name="Desvignes T."/>
            <person name="Floi Bucao C."/>
            <person name="Jouanno E."/>
            <person name="Wen M."/>
            <person name="Mejri S."/>
            <person name="Dirks R."/>
            <person name="Jansen H."/>
            <person name="Henkel C."/>
            <person name="Chen W.J."/>
            <person name="Zahm M."/>
            <person name="Cabau C."/>
            <person name="Klopp C."/>
            <person name="Thompson A.W."/>
            <person name="Robinson-Rechavi M."/>
            <person name="Braasch I."/>
            <person name="Lecointre G."/>
            <person name="Bobe J."/>
            <person name="Postlethwait J.H."/>
            <person name="Berthelot C."/>
            <person name="Roest Crollius H."/>
            <person name="Guiguen Y."/>
        </authorList>
    </citation>
    <scope>NUCLEOTIDE SEQUENCE</scope>
    <source>
        <strain evidence="2">WJC10195</strain>
    </source>
</reference>
<dbReference type="Proteomes" id="UP001152622">
    <property type="component" value="Chromosome 20"/>
</dbReference>
<feature type="region of interest" description="Disordered" evidence="1">
    <location>
        <begin position="183"/>
        <end position="215"/>
    </location>
</feature>
<dbReference type="PANTHER" id="PTHR38706:SF2">
    <property type="match status" value="1"/>
</dbReference>
<evidence type="ECO:0000256" key="1">
    <source>
        <dbReference type="SAM" id="MobiDB-lite"/>
    </source>
</evidence>
<organism evidence="2 3">
    <name type="scientific">Synaphobranchus kaupii</name>
    <name type="common">Kaup's arrowtooth eel</name>
    <dbReference type="NCBI Taxonomy" id="118154"/>
    <lineage>
        <taxon>Eukaryota</taxon>
        <taxon>Metazoa</taxon>
        <taxon>Chordata</taxon>
        <taxon>Craniata</taxon>
        <taxon>Vertebrata</taxon>
        <taxon>Euteleostomi</taxon>
        <taxon>Actinopterygii</taxon>
        <taxon>Neopterygii</taxon>
        <taxon>Teleostei</taxon>
        <taxon>Anguilliformes</taxon>
        <taxon>Synaphobranchidae</taxon>
        <taxon>Synaphobranchus</taxon>
    </lineage>
</organism>
<feature type="compositionally biased region" description="Acidic residues" evidence="1">
    <location>
        <begin position="192"/>
        <end position="209"/>
    </location>
</feature>
<dbReference type="OrthoDB" id="8961033at2759"/>
<dbReference type="PANTHER" id="PTHR38706">
    <property type="entry name" value="SI:CH211-198C19.1-RELATED"/>
    <property type="match status" value="1"/>
</dbReference>
<name>A0A9Q1EC03_SYNKA</name>
<gene>
    <name evidence="2" type="ORF">SKAU_G00393040</name>
</gene>
<sequence>MMAVIPMLMTVEDLREVAFGHRHPRHGLKLLHWFSTVCVKFDEDGDMELQCDPDNGDYGFHHYGNFEYLLPPCNTYFEVGNLNTLTHVGAQDLPDNVREAYSSQRNCYERNKDRIIVSMDRASRLIGEVYITEHRLGLSDFNPEGTFLLSPDVIREAGNMQRIDFLTCAGFILIMSLGANLWEGSSSSDSSLDTDDTDDDWEDYGEWDGPEGNGSTGWEVPGGWESSLGEVCSGQPTDPNCMYPPDRLPIQNALSKDWSVATWEVQKQLCFQHSKADPKSQNLLASHCLALTQILGTKDTSKVLLLVLELPKV</sequence>
<evidence type="ECO:0000313" key="2">
    <source>
        <dbReference type="EMBL" id="KAJ8335961.1"/>
    </source>
</evidence>
<accession>A0A9Q1EC03</accession>
<proteinExistence type="predicted"/>
<keyword evidence="3" id="KW-1185">Reference proteome</keyword>
<comment type="caution">
    <text evidence="2">The sequence shown here is derived from an EMBL/GenBank/DDBJ whole genome shotgun (WGS) entry which is preliminary data.</text>
</comment>
<protein>
    <submittedName>
        <fullName evidence="2">Uncharacterized protein</fullName>
    </submittedName>
</protein>